<dbReference type="PRINTS" id="PR00032">
    <property type="entry name" value="HTHARAC"/>
</dbReference>
<keyword evidence="3" id="KW-0010">Activator</keyword>
<dbReference type="RefSeq" id="WP_312550393.1">
    <property type="nucleotide sequence ID" value="NZ_JBHRVV010000001.1"/>
</dbReference>
<name>A0ABV7PFL0_9BURK</name>
<dbReference type="PANTHER" id="PTHR43280:SF19">
    <property type="entry name" value="4-HYDROXYPHENYLACETATE CATABOLISM PROTEIN"/>
    <property type="match status" value="1"/>
</dbReference>
<dbReference type="PANTHER" id="PTHR43280">
    <property type="entry name" value="ARAC-FAMILY TRANSCRIPTIONAL REGULATOR"/>
    <property type="match status" value="1"/>
</dbReference>
<dbReference type="SMART" id="SM00342">
    <property type="entry name" value="HTH_ARAC"/>
    <property type="match status" value="1"/>
</dbReference>
<dbReference type="InterPro" id="IPR003313">
    <property type="entry name" value="AraC-bd"/>
</dbReference>
<proteinExistence type="predicted"/>
<dbReference type="EMBL" id="JBHRVV010000001">
    <property type="protein sequence ID" value="MFC3457959.1"/>
    <property type="molecule type" value="Genomic_DNA"/>
</dbReference>
<keyword evidence="1" id="KW-0805">Transcription regulation</keyword>
<dbReference type="CDD" id="cd06999">
    <property type="entry name" value="cupin_HpaA-like_N"/>
    <property type="match status" value="1"/>
</dbReference>
<dbReference type="InterPro" id="IPR020449">
    <property type="entry name" value="Tscrpt_reg_AraC-type_HTH"/>
</dbReference>
<comment type="caution">
    <text evidence="6">The sequence shown here is derived from an EMBL/GenBank/DDBJ whole genome shotgun (WGS) entry which is preliminary data.</text>
</comment>
<protein>
    <submittedName>
        <fullName evidence="6">Helix-turn-helix domain-containing protein</fullName>
    </submittedName>
</protein>
<reference evidence="7" key="1">
    <citation type="journal article" date="2019" name="Int. J. Syst. Evol. Microbiol.">
        <title>The Global Catalogue of Microorganisms (GCM) 10K type strain sequencing project: providing services to taxonomists for standard genome sequencing and annotation.</title>
        <authorList>
            <consortium name="The Broad Institute Genomics Platform"/>
            <consortium name="The Broad Institute Genome Sequencing Center for Infectious Disease"/>
            <person name="Wu L."/>
            <person name="Ma J."/>
        </authorList>
    </citation>
    <scope>NUCLEOTIDE SEQUENCE [LARGE SCALE GENOMIC DNA]</scope>
    <source>
        <strain evidence="7">CCM 7480</strain>
    </source>
</reference>
<dbReference type="Pfam" id="PF12833">
    <property type="entry name" value="HTH_18"/>
    <property type="match status" value="1"/>
</dbReference>
<keyword evidence="2" id="KW-0238">DNA-binding</keyword>
<keyword evidence="7" id="KW-1185">Reference proteome</keyword>
<dbReference type="SUPFAM" id="SSF51215">
    <property type="entry name" value="Regulatory protein AraC"/>
    <property type="match status" value="1"/>
</dbReference>
<feature type="domain" description="HTH araC/xylS-type" evidence="5">
    <location>
        <begin position="198"/>
        <end position="296"/>
    </location>
</feature>
<dbReference type="InterPro" id="IPR018060">
    <property type="entry name" value="HTH_AraC"/>
</dbReference>
<dbReference type="InterPro" id="IPR009057">
    <property type="entry name" value="Homeodomain-like_sf"/>
</dbReference>
<dbReference type="SUPFAM" id="SSF46689">
    <property type="entry name" value="Homeodomain-like"/>
    <property type="match status" value="1"/>
</dbReference>
<evidence type="ECO:0000256" key="1">
    <source>
        <dbReference type="ARBA" id="ARBA00023015"/>
    </source>
</evidence>
<evidence type="ECO:0000256" key="2">
    <source>
        <dbReference type="ARBA" id="ARBA00023125"/>
    </source>
</evidence>
<dbReference type="Pfam" id="PF02311">
    <property type="entry name" value="AraC_binding"/>
    <property type="match status" value="1"/>
</dbReference>
<dbReference type="Gene3D" id="1.10.10.60">
    <property type="entry name" value="Homeodomain-like"/>
    <property type="match status" value="1"/>
</dbReference>
<evidence type="ECO:0000256" key="3">
    <source>
        <dbReference type="ARBA" id="ARBA00023159"/>
    </source>
</evidence>
<dbReference type="PROSITE" id="PS01124">
    <property type="entry name" value="HTH_ARAC_FAMILY_2"/>
    <property type="match status" value="1"/>
</dbReference>
<dbReference type="InterPro" id="IPR047264">
    <property type="entry name" value="Cupin_HpaA-like_N"/>
</dbReference>
<evidence type="ECO:0000313" key="7">
    <source>
        <dbReference type="Proteomes" id="UP001595665"/>
    </source>
</evidence>
<evidence type="ECO:0000259" key="5">
    <source>
        <dbReference type="PROSITE" id="PS01124"/>
    </source>
</evidence>
<sequence length="311" mass="34978">MPTQHAALPARIPQFALYGELTRGTDAEGVHVELIETRSRKYDWHIDTHTHAGLFQVLFLLGGQVRANIDGALWECAAPVALTIHPGLPHGFDFSEEAHGYVLTIDQNMLFAAAGHEGDLFSPLFVQPLAIGLGPVPEMRERIEALLRNLIQEAAWPRQGHTLMLEWLARSTLLMLVRAHAERRLADTSGRGDFALFSRFRVEVERHYKEQWQVGQYCALLRVAPTRLNRLCLKLSGKSAFEITQDRLMLEACRKLTYVPAAIASIAYELGFQDPAYFSRLFKKLVGVTPKEFRQQTQAAAETGARTDHQP</sequence>
<keyword evidence="4" id="KW-0804">Transcription</keyword>
<evidence type="ECO:0000313" key="6">
    <source>
        <dbReference type="EMBL" id="MFC3457959.1"/>
    </source>
</evidence>
<gene>
    <name evidence="6" type="ORF">ACFOPH_06820</name>
</gene>
<accession>A0ABV7PFL0</accession>
<dbReference type="InterPro" id="IPR037923">
    <property type="entry name" value="HTH-like"/>
</dbReference>
<evidence type="ECO:0000256" key="4">
    <source>
        <dbReference type="ARBA" id="ARBA00023163"/>
    </source>
</evidence>
<organism evidence="6 7">
    <name type="scientific">Massilia haematophila</name>
    <dbReference type="NCBI Taxonomy" id="457923"/>
    <lineage>
        <taxon>Bacteria</taxon>
        <taxon>Pseudomonadati</taxon>
        <taxon>Pseudomonadota</taxon>
        <taxon>Betaproteobacteria</taxon>
        <taxon>Burkholderiales</taxon>
        <taxon>Oxalobacteraceae</taxon>
        <taxon>Telluria group</taxon>
        <taxon>Massilia</taxon>
    </lineage>
</organism>
<dbReference type="Proteomes" id="UP001595665">
    <property type="component" value="Unassembled WGS sequence"/>
</dbReference>